<gene>
    <name evidence="1" type="ORF">LCGC14_2384670</name>
</gene>
<accession>A0A0F9EUJ9</accession>
<comment type="caution">
    <text evidence="1">The sequence shown here is derived from an EMBL/GenBank/DDBJ whole genome shotgun (WGS) entry which is preliminary data.</text>
</comment>
<dbReference type="AlphaFoldDB" id="A0A0F9EUJ9"/>
<evidence type="ECO:0000313" key="1">
    <source>
        <dbReference type="EMBL" id="KKL27488.1"/>
    </source>
</evidence>
<feature type="non-terminal residue" evidence="1">
    <location>
        <position position="145"/>
    </location>
</feature>
<name>A0A0F9EUJ9_9ZZZZ</name>
<organism evidence="1">
    <name type="scientific">marine sediment metagenome</name>
    <dbReference type="NCBI Taxonomy" id="412755"/>
    <lineage>
        <taxon>unclassified sequences</taxon>
        <taxon>metagenomes</taxon>
        <taxon>ecological metagenomes</taxon>
    </lineage>
</organism>
<protein>
    <submittedName>
        <fullName evidence="1">Uncharacterized protein</fullName>
    </submittedName>
</protein>
<proteinExistence type="predicted"/>
<dbReference type="EMBL" id="LAZR01035448">
    <property type="protein sequence ID" value="KKL27488.1"/>
    <property type="molecule type" value="Genomic_DNA"/>
</dbReference>
<sequence>MPLLTGCTEDDIQANIATLIDEGKSPDQAAEIAHDMCDGKSSHLDDEDEYKATVFTQEEVNYTPNSPDENRRCGNCRWFQGEDHKYPCFIVLPEPEAIVKTGLSDAYEPLPERDEQAERSPKYYFGGSVKAVGGGIIEGYLVPFT</sequence>
<reference evidence="1" key="1">
    <citation type="journal article" date="2015" name="Nature">
        <title>Complex archaea that bridge the gap between prokaryotes and eukaryotes.</title>
        <authorList>
            <person name="Spang A."/>
            <person name="Saw J.H."/>
            <person name="Jorgensen S.L."/>
            <person name="Zaremba-Niedzwiedzka K."/>
            <person name="Martijn J."/>
            <person name="Lind A.E."/>
            <person name="van Eijk R."/>
            <person name="Schleper C."/>
            <person name="Guy L."/>
            <person name="Ettema T.J."/>
        </authorList>
    </citation>
    <scope>NUCLEOTIDE SEQUENCE</scope>
</reference>